<accession>A0A672ZGH1</accession>
<reference evidence="12" key="2">
    <citation type="submission" date="2025-08" db="UniProtKB">
        <authorList>
            <consortium name="Ensembl"/>
        </authorList>
    </citation>
    <scope>IDENTIFICATION</scope>
</reference>
<dbReference type="Gene3D" id="3.30.160.60">
    <property type="entry name" value="Classic Zinc Finger"/>
    <property type="match status" value="3"/>
</dbReference>
<comment type="subcellular location">
    <subcellularLocation>
        <location evidence="1">Nucleus</location>
    </subcellularLocation>
</comment>
<dbReference type="Proteomes" id="UP000472271">
    <property type="component" value="Chromosome 11"/>
</dbReference>
<dbReference type="FunFam" id="3.30.160.60:FF:002716">
    <property type="entry name" value="Zinc finger protein 212"/>
    <property type="match status" value="1"/>
</dbReference>
<name>A0A672ZGH1_9TELE</name>
<dbReference type="GO" id="GO:0005694">
    <property type="term" value="C:chromosome"/>
    <property type="evidence" value="ECO:0007669"/>
    <property type="project" value="UniProtKB-ARBA"/>
</dbReference>
<evidence type="ECO:0000256" key="7">
    <source>
        <dbReference type="ARBA" id="ARBA00023125"/>
    </source>
</evidence>
<evidence type="ECO:0000256" key="9">
    <source>
        <dbReference type="ARBA" id="ARBA00023242"/>
    </source>
</evidence>
<evidence type="ECO:0000256" key="2">
    <source>
        <dbReference type="ARBA" id="ARBA00022723"/>
    </source>
</evidence>
<dbReference type="PROSITE" id="PS50157">
    <property type="entry name" value="ZINC_FINGER_C2H2_2"/>
    <property type="match status" value="3"/>
</dbReference>
<dbReference type="GO" id="GO:0045893">
    <property type="term" value="P:positive regulation of DNA-templated transcription"/>
    <property type="evidence" value="ECO:0007669"/>
    <property type="project" value="UniProtKB-ARBA"/>
</dbReference>
<evidence type="ECO:0000256" key="3">
    <source>
        <dbReference type="ARBA" id="ARBA00022737"/>
    </source>
</evidence>
<feature type="domain" description="C2H2-type" evidence="11">
    <location>
        <begin position="77"/>
        <end position="104"/>
    </location>
</feature>
<keyword evidence="3" id="KW-0677">Repeat</keyword>
<keyword evidence="7" id="KW-0238">DNA-binding</keyword>
<keyword evidence="9" id="KW-0539">Nucleus</keyword>
<keyword evidence="8" id="KW-0804">Transcription</keyword>
<dbReference type="FunFam" id="3.30.160.60:FF:001732">
    <property type="entry name" value="Zgc:162936"/>
    <property type="match status" value="1"/>
</dbReference>
<keyword evidence="4 10" id="KW-0863">Zinc-finger</keyword>
<reference evidence="12" key="1">
    <citation type="submission" date="2019-06" db="EMBL/GenBank/DDBJ databases">
        <authorList>
            <consortium name="Wellcome Sanger Institute Data Sharing"/>
        </authorList>
    </citation>
    <scope>NUCLEOTIDE SEQUENCE [LARGE SCALE GENOMIC DNA]</scope>
</reference>
<keyword evidence="5" id="KW-0862">Zinc</keyword>
<evidence type="ECO:0000256" key="10">
    <source>
        <dbReference type="PROSITE-ProRule" id="PRU00042"/>
    </source>
</evidence>
<evidence type="ECO:0000256" key="8">
    <source>
        <dbReference type="ARBA" id="ARBA00023163"/>
    </source>
</evidence>
<dbReference type="GO" id="GO:0000977">
    <property type="term" value="F:RNA polymerase II transcription regulatory region sequence-specific DNA binding"/>
    <property type="evidence" value="ECO:0007669"/>
    <property type="project" value="TreeGrafter"/>
</dbReference>
<dbReference type="InParanoid" id="A0A672ZGH1"/>
<keyword evidence="13" id="KW-1185">Reference proteome</keyword>
<keyword evidence="2" id="KW-0479">Metal-binding</keyword>
<dbReference type="InterPro" id="IPR036236">
    <property type="entry name" value="Znf_C2H2_sf"/>
</dbReference>
<evidence type="ECO:0000256" key="1">
    <source>
        <dbReference type="ARBA" id="ARBA00004123"/>
    </source>
</evidence>
<keyword evidence="6" id="KW-0805">Transcription regulation</keyword>
<dbReference type="FunFam" id="3.30.160.60:FF:000145">
    <property type="entry name" value="Zinc finger protein 574"/>
    <property type="match status" value="1"/>
</dbReference>
<dbReference type="GO" id="GO:0000981">
    <property type="term" value="F:DNA-binding transcription factor activity, RNA polymerase II-specific"/>
    <property type="evidence" value="ECO:0007669"/>
    <property type="project" value="TreeGrafter"/>
</dbReference>
<evidence type="ECO:0000259" key="11">
    <source>
        <dbReference type="PROSITE" id="PS50157"/>
    </source>
</evidence>
<dbReference type="GO" id="GO:0008270">
    <property type="term" value="F:zinc ion binding"/>
    <property type="evidence" value="ECO:0007669"/>
    <property type="project" value="UniProtKB-KW"/>
</dbReference>
<reference evidence="12" key="3">
    <citation type="submission" date="2025-09" db="UniProtKB">
        <authorList>
            <consortium name="Ensembl"/>
        </authorList>
    </citation>
    <scope>IDENTIFICATION</scope>
</reference>
<sequence length="130" mass="15241">LFSSDSNGIHNILNTFLTRQPIYLNTINNYCQAEDAAVIDVGCEKKLYYCSVCSKTFSRKQNVELHIMRLHTGEKPFSCSECGKRFTQKTDLRRHMRLHTGERPFSCIVCQKCFKRKDHLQIHMEIHTKE</sequence>
<dbReference type="Pfam" id="PF00096">
    <property type="entry name" value="zf-C2H2"/>
    <property type="match status" value="3"/>
</dbReference>
<feature type="domain" description="C2H2-type" evidence="11">
    <location>
        <begin position="48"/>
        <end position="76"/>
    </location>
</feature>
<dbReference type="PROSITE" id="PS00028">
    <property type="entry name" value="ZINC_FINGER_C2H2_1"/>
    <property type="match status" value="3"/>
</dbReference>
<dbReference type="Ensembl" id="ENSSORT00005016060.1">
    <property type="protein sequence ID" value="ENSSORP00005015567.1"/>
    <property type="gene ID" value="ENSSORG00005007899.1"/>
</dbReference>
<organism evidence="12 13">
    <name type="scientific">Sphaeramia orbicularis</name>
    <name type="common">orbiculate cardinalfish</name>
    <dbReference type="NCBI Taxonomy" id="375764"/>
    <lineage>
        <taxon>Eukaryota</taxon>
        <taxon>Metazoa</taxon>
        <taxon>Chordata</taxon>
        <taxon>Craniata</taxon>
        <taxon>Vertebrata</taxon>
        <taxon>Euteleostomi</taxon>
        <taxon>Actinopterygii</taxon>
        <taxon>Neopterygii</taxon>
        <taxon>Teleostei</taxon>
        <taxon>Neoteleostei</taxon>
        <taxon>Acanthomorphata</taxon>
        <taxon>Gobiaria</taxon>
        <taxon>Kurtiformes</taxon>
        <taxon>Apogonoidei</taxon>
        <taxon>Apogonidae</taxon>
        <taxon>Apogoninae</taxon>
        <taxon>Sphaeramia</taxon>
    </lineage>
</organism>
<dbReference type="AlphaFoldDB" id="A0A672ZGH1"/>
<evidence type="ECO:0000313" key="12">
    <source>
        <dbReference type="Ensembl" id="ENSSORP00005015567.1"/>
    </source>
</evidence>
<protein>
    <recommendedName>
        <fullName evidence="11">C2H2-type domain-containing protein</fullName>
    </recommendedName>
</protein>
<dbReference type="GO" id="GO:0005634">
    <property type="term" value="C:nucleus"/>
    <property type="evidence" value="ECO:0007669"/>
    <property type="project" value="UniProtKB-SubCell"/>
</dbReference>
<dbReference type="PANTHER" id="PTHR14196">
    <property type="entry name" value="ODD-SKIPPED - RELATED"/>
    <property type="match status" value="1"/>
</dbReference>
<evidence type="ECO:0000313" key="13">
    <source>
        <dbReference type="Proteomes" id="UP000472271"/>
    </source>
</evidence>
<evidence type="ECO:0000256" key="4">
    <source>
        <dbReference type="ARBA" id="ARBA00022771"/>
    </source>
</evidence>
<dbReference type="SUPFAM" id="SSF57667">
    <property type="entry name" value="beta-beta-alpha zinc fingers"/>
    <property type="match status" value="2"/>
</dbReference>
<proteinExistence type="predicted"/>
<dbReference type="SMART" id="SM00355">
    <property type="entry name" value="ZnF_C2H2"/>
    <property type="match status" value="3"/>
</dbReference>
<dbReference type="PANTHER" id="PTHR14196:SF12">
    <property type="entry name" value="ZINC FINGER PROTEIN 208-LIKE"/>
    <property type="match status" value="1"/>
</dbReference>
<evidence type="ECO:0000256" key="6">
    <source>
        <dbReference type="ARBA" id="ARBA00023015"/>
    </source>
</evidence>
<evidence type="ECO:0000256" key="5">
    <source>
        <dbReference type="ARBA" id="ARBA00022833"/>
    </source>
</evidence>
<dbReference type="InterPro" id="IPR050717">
    <property type="entry name" value="C2H2-ZF_Transcription_Reg"/>
</dbReference>
<dbReference type="InterPro" id="IPR013087">
    <property type="entry name" value="Znf_C2H2_type"/>
</dbReference>
<feature type="domain" description="C2H2-type" evidence="11">
    <location>
        <begin position="105"/>
        <end position="130"/>
    </location>
</feature>